<dbReference type="InterPro" id="IPR002588">
    <property type="entry name" value="Alphavirus-like_MT_dom"/>
</dbReference>
<feature type="domain" description="(+)RNA virus helicase C-terminal" evidence="5">
    <location>
        <begin position="853"/>
        <end position="1166"/>
    </location>
</feature>
<keyword evidence="4" id="KW-0067">ATP-binding</keyword>
<keyword evidence="1" id="KW-0808">Transferase</keyword>
<organism evidence="7">
    <name type="scientific">Zucchini green mottle mosaic virus</name>
    <dbReference type="NCBI Taxonomy" id="111418"/>
    <lineage>
        <taxon>Viruses</taxon>
        <taxon>Riboviria</taxon>
        <taxon>Orthornavirae</taxon>
        <taxon>Kitrinoviricota</taxon>
        <taxon>Alsuviricetes</taxon>
        <taxon>Martellivirales</taxon>
        <taxon>Virgaviridae</taxon>
        <taxon>Tobamovirus</taxon>
        <taxon>Tobamovirus cucurbitae</taxon>
    </lineage>
</organism>
<dbReference type="Pfam" id="PF01443">
    <property type="entry name" value="Viral_helicase1"/>
    <property type="match status" value="1"/>
</dbReference>
<dbReference type="PROSITE" id="PS51657">
    <property type="entry name" value="PSRV_HELICASE"/>
    <property type="match status" value="1"/>
</dbReference>
<dbReference type="InterPro" id="IPR027417">
    <property type="entry name" value="P-loop_NTPase"/>
</dbReference>
<evidence type="ECO:0000256" key="4">
    <source>
        <dbReference type="ARBA" id="ARBA00022840"/>
    </source>
</evidence>
<feature type="domain" description="Alphavirus-like MT" evidence="6">
    <location>
        <begin position="72"/>
        <end position="297"/>
    </location>
</feature>
<dbReference type="SUPFAM" id="SSF52540">
    <property type="entry name" value="P-loop containing nucleoside triphosphate hydrolases"/>
    <property type="match status" value="1"/>
</dbReference>
<dbReference type="Gene3D" id="3.40.50.300">
    <property type="entry name" value="P-loop containing nucleotide triphosphate hydrolases"/>
    <property type="match status" value="2"/>
</dbReference>
<keyword evidence="2" id="KW-0547">Nucleotide-binding</keyword>
<dbReference type="GO" id="GO:0016787">
    <property type="term" value="F:hydrolase activity"/>
    <property type="evidence" value="ECO:0007669"/>
    <property type="project" value="UniProtKB-KW"/>
</dbReference>
<evidence type="ECO:0000259" key="6">
    <source>
        <dbReference type="PROSITE" id="PS51743"/>
    </source>
</evidence>
<dbReference type="GO" id="GO:0003723">
    <property type="term" value="F:RNA binding"/>
    <property type="evidence" value="ECO:0007669"/>
    <property type="project" value="InterPro"/>
</dbReference>
<evidence type="ECO:0000256" key="2">
    <source>
        <dbReference type="ARBA" id="ARBA00022741"/>
    </source>
</evidence>
<reference evidence="7" key="1">
    <citation type="submission" date="2017-05" db="EMBL/GenBank/DDBJ databases">
        <title>First report of zucchini green mottle mosaic virus infecting Bottle Gourd in Guangxi,China.</title>
        <authorList>
            <person name="Li Z."/>
            <person name="Yang S."/>
            <person name="Qin B."/>
            <person name="Xie H."/>
            <person name="Cui L."/>
            <person name="Su Q."/>
            <person name="Cai J."/>
        </authorList>
    </citation>
    <scope>NUCLEOTIDE SEQUENCE</scope>
    <source>
        <strain evidence="7">GXBG1</strain>
    </source>
</reference>
<dbReference type="GO" id="GO:0008174">
    <property type="term" value="F:mRNA methyltransferase activity"/>
    <property type="evidence" value="ECO:0007669"/>
    <property type="project" value="UniProtKB-UniRule"/>
</dbReference>
<dbReference type="GO" id="GO:0006396">
    <property type="term" value="P:RNA processing"/>
    <property type="evidence" value="ECO:0007669"/>
    <property type="project" value="InterPro"/>
</dbReference>
<keyword evidence="3" id="KW-0378">Hydrolase</keyword>
<proteinExistence type="predicted"/>
<evidence type="ECO:0000256" key="1">
    <source>
        <dbReference type="ARBA" id="ARBA00022679"/>
    </source>
</evidence>
<accession>A0A2R4LGK4</accession>
<sequence length="1166" mass="131250">MANITQQIIDTREAAAAGRNPLIAQLASKRVYDEAVKSLDTQDKRPKVNFSRVLSTEQMRVVTENYPEFSVSYTGSALSVHSLAGGLRYLEGEYLMMQVPYGSPCYDIGGNYSQHMLKGRSYVHCCNPCLDLKDIARNEMYKDAIERYVTKKKDGPRSVAWRSQAESSQETKFAGLPSWQMDAFRRYHSDPTAVTCPDVFQQCEHEFHKSGDRYAVALHSIYDIPCEQIGPALLRKNIKVLFAAFHFSEELLVGSEFGRLPNVGAFFSVDDDTVNFQFEDESTLHYTHSFSNIRKIVTRTFFPASDRVVYVKEFMVKRVDTFFFRMVRVDTHMLHKSVGQFQVSKNDYYSLKSSPIFQDKATFSVWFPNAKSKVVIPLFEMQGFFSGSLKAKKMLVDATFIHTVINHICTYDNKALTWRNVQSFVESIRSRVVVNGVSVRSEWDVPIETLCDISFTVFLLVKVKKAQVEIMSEKIVTQPQGLLDLLVQKVSEAFEGCKAAVHAALASTGWFRCHADELVVETPELFMDFHDFLSAAFEADAKIEAANVESVLDASDRLYTTVTELCERYSGIEFDIEKFADFCHHHDVNPGLIGTVIEAIFSQSAGITVTGLQAKSLEWAAAEALAPADDGMDCESDEEDVCSPKYPELSAEEQRYLTQVRVKEDSFIELQDTFNRKAVTETVTVGVGALPTLPKQWIAKGKAHLPQVGYSVGKNKHSIDFNDDDVVAIRKIHMMETCNLRLKKTITPVIYTGPIRVRQMANYLDYLSASLTATIGNLERIVRSSWSGENELVQTYGLFDCQADKWILQPTERTHSWGVCLTTDDKLRIVLLQYDEFDWPIVDKSSWKAFCVSADTKVFSVIRSLEVLSHLPLTDCTAKFTLIDGVPGCGKTQEIISSANFSTDLILTPGKEAAAMIRRRANMKFRNCVATTDNVRTFDSFVMNLKPYNFKTLWVDEGLMVHTGLLNFCVNISKVSEVKIFGDTKQIPFINRVMNFDYPLELKKIIVDNVEKRYTSKRCPRDVTHYLNEVYAAPVTTSSAVVHSVSQKKIAGVGLLRPELTNLEGKIITFTQSDKQTLLKAGYQDVNTVHEVQGETYESTSVVRATATPIGLISRKSPHVLVALSRHTKTMTYYTVTVDPVSCIIADLEKVDQSILSMYASVACTK</sequence>
<dbReference type="EMBL" id="MF066176">
    <property type="protein sequence ID" value="AVW80124.1"/>
    <property type="molecule type" value="Genomic_RNA"/>
</dbReference>
<dbReference type="GO" id="GO:0005524">
    <property type="term" value="F:ATP binding"/>
    <property type="evidence" value="ECO:0007669"/>
    <property type="project" value="UniProtKB-KW"/>
</dbReference>
<name>A0A2R4LGK4_9VIRU</name>
<dbReference type="GO" id="GO:0016556">
    <property type="term" value="P:mRNA modification"/>
    <property type="evidence" value="ECO:0007669"/>
    <property type="project" value="InterPro"/>
</dbReference>
<protein>
    <submittedName>
        <fullName evidence="7">131 kDa replicase</fullName>
    </submittedName>
</protein>
<dbReference type="InterPro" id="IPR027351">
    <property type="entry name" value="(+)RNA_virus_helicase_core_dom"/>
</dbReference>
<evidence type="ECO:0000313" key="7">
    <source>
        <dbReference type="EMBL" id="AVW80124.1"/>
    </source>
</evidence>
<dbReference type="Pfam" id="PF01660">
    <property type="entry name" value="Vmethyltransf"/>
    <property type="match status" value="1"/>
</dbReference>
<dbReference type="PROSITE" id="PS51743">
    <property type="entry name" value="ALPHAVIRUS_MT"/>
    <property type="match status" value="1"/>
</dbReference>
<evidence type="ECO:0000256" key="3">
    <source>
        <dbReference type="ARBA" id="ARBA00022801"/>
    </source>
</evidence>
<dbReference type="Gene3D" id="3.30.450.420">
    <property type="match status" value="1"/>
</dbReference>
<evidence type="ECO:0000259" key="5">
    <source>
        <dbReference type="PROSITE" id="PS51657"/>
    </source>
</evidence>